<feature type="transmembrane region" description="Helical" evidence="1">
    <location>
        <begin position="7"/>
        <end position="28"/>
    </location>
</feature>
<evidence type="ECO:0000256" key="1">
    <source>
        <dbReference type="SAM" id="Phobius"/>
    </source>
</evidence>
<gene>
    <name evidence="2" type="ORF">GCM10023153_32560</name>
</gene>
<feature type="transmembrane region" description="Helical" evidence="1">
    <location>
        <begin position="34"/>
        <end position="55"/>
    </location>
</feature>
<dbReference type="RefSeq" id="WP_159903438.1">
    <property type="nucleotide sequence ID" value="NZ_BAABFX010000049.1"/>
</dbReference>
<reference evidence="3" key="1">
    <citation type="journal article" date="2019" name="Int. J. Syst. Evol. Microbiol.">
        <title>The Global Catalogue of Microorganisms (GCM) 10K type strain sequencing project: providing services to taxonomists for standard genome sequencing and annotation.</title>
        <authorList>
            <consortium name="The Broad Institute Genomics Platform"/>
            <consortium name="The Broad Institute Genome Sequencing Center for Infectious Disease"/>
            <person name="Wu L."/>
            <person name="Ma J."/>
        </authorList>
    </citation>
    <scope>NUCLEOTIDE SEQUENCE [LARGE SCALE GENOMIC DNA]</scope>
    <source>
        <strain evidence="3">JCM 17738</strain>
    </source>
</reference>
<accession>A0ABP8KAD7</accession>
<evidence type="ECO:0000313" key="3">
    <source>
        <dbReference type="Proteomes" id="UP001500390"/>
    </source>
</evidence>
<keyword evidence="1" id="KW-0812">Transmembrane</keyword>
<keyword evidence="1" id="KW-1133">Transmembrane helix</keyword>
<sequence length="129" mass="13327">MRIIGAVLVRAVVIAVAMPLSGWLFAMVTGGSDANIGAGLFAFAVGALIGFLWALRDASRMAFGPVAVRWMLVSVLGALGFWVFGAVREPEAALSDLTLVAPMIASFVLVPAIAGVALGATMRPRDARA</sequence>
<keyword evidence="1" id="KW-0472">Membrane</keyword>
<feature type="transmembrane region" description="Helical" evidence="1">
    <location>
        <begin position="67"/>
        <end position="87"/>
    </location>
</feature>
<name>A0ABP8KAD7_9MICO</name>
<comment type="caution">
    <text evidence="2">The sequence shown here is derived from an EMBL/GenBank/DDBJ whole genome shotgun (WGS) entry which is preliminary data.</text>
</comment>
<dbReference type="EMBL" id="BAABFX010000049">
    <property type="protein sequence ID" value="GAA4402996.1"/>
    <property type="molecule type" value="Genomic_DNA"/>
</dbReference>
<feature type="transmembrane region" description="Helical" evidence="1">
    <location>
        <begin position="99"/>
        <end position="120"/>
    </location>
</feature>
<proteinExistence type="predicted"/>
<evidence type="ECO:0000313" key="2">
    <source>
        <dbReference type="EMBL" id="GAA4402996.1"/>
    </source>
</evidence>
<protein>
    <submittedName>
        <fullName evidence="2">Uncharacterized protein</fullName>
    </submittedName>
</protein>
<dbReference type="Proteomes" id="UP001500390">
    <property type="component" value="Unassembled WGS sequence"/>
</dbReference>
<organism evidence="2 3">
    <name type="scientific">Ornithinibacter aureus</name>
    <dbReference type="NCBI Taxonomy" id="622664"/>
    <lineage>
        <taxon>Bacteria</taxon>
        <taxon>Bacillati</taxon>
        <taxon>Actinomycetota</taxon>
        <taxon>Actinomycetes</taxon>
        <taxon>Micrococcales</taxon>
        <taxon>Intrasporangiaceae</taxon>
        <taxon>Ornithinibacter</taxon>
    </lineage>
</organism>
<keyword evidence="3" id="KW-1185">Reference proteome</keyword>